<organism evidence="2 3">
    <name type="scientific">Taxus chinensis</name>
    <name type="common">Chinese yew</name>
    <name type="synonym">Taxus wallichiana var. chinensis</name>
    <dbReference type="NCBI Taxonomy" id="29808"/>
    <lineage>
        <taxon>Eukaryota</taxon>
        <taxon>Viridiplantae</taxon>
        <taxon>Streptophyta</taxon>
        <taxon>Embryophyta</taxon>
        <taxon>Tracheophyta</taxon>
        <taxon>Spermatophyta</taxon>
        <taxon>Pinopsida</taxon>
        <taxon>Pinidae</taxon>
        <taxon>Conifers II</taxon>
        <taxon>Cupressales</taxon>
        <taxon>Taxaceae</taxon>
        <taxon>Taxus</taxon>
    </lineage>
</organism>
<evidence type="ECO:0000313" key="2">
    <source>
        <dbReference type="EMBL" id="KAH9296219.1"/>
    </source>
</evidence>
<feature type="non-terminal residue" evidence="2">
    <location>
        <position position="1"/>
    </location>
</feature>
<gene>
    <name evidence="2" type="ORF">KI387_039807</name>
</gene>
<keyword evidence="3" id="KW-1185">Reference proteome</keyword>
<sequence>MIGEMALRRDEVSDAVVVKKLEEMLEELQGLWNVQTRLEMSARKAEYTRDTWKHILEEHKVGHVEESAREETPAERRGTAGCPEEQILRVEECEKEDAWKWEHHCRRSRTISGDCKSTREKSVLNKDIQDDLERRRTQRRAGDEGRTYQRECNNSLEK</sequence>
<name>A0AA38CHG1_TAXCH</name>
<dbReference type="EMBL" id="JAHRHJ020000011">
    <property type="protein sequence ID" value="KAH9296219.1"/>
    <property type="molecule type" value="Genomic_DNA"/>
</dbReference>
<feature type="compositionally biased region" description="Basic and acidic residues" evidence="1">
    <location>
        <begin position="63"/>
        <end position="78"/>
    </location>
</feature>
<feature type="region of interest" description="Disordered" evidence="1">
    <location>
        <begin position="106"/>
        <end position="158"/>
    </location>
</feature>
<evidence type="ECO:0000256" key="1">
    <source>
        <dbReference type="SAM" id="MobiDB-lite"/>
    </source>
</evidence>
<evidence type="ECO:0000313" key="3">
    <source>
        <dbReference type="Proteomes" id="UP000824469"/>
    </source>
</evidence>
<feature type="region of interest" description="Disordered" evidence="1">
    <location>
        <begin position="63"/>
        <end position="83"/>
    </location>
</feature>
<dbReference type="AlphaFoldDB" id="A0AA38CHG1"/>
<proteinExistence type="predicted"/>
<dbReference type="Proteomes" id="UP000824469">
    <property type="component" value="Unassembled WGS sequence"/>
</dbReference>
<feature type="compositionally biased region" description="Basic and acidic residues" evidence="1">
    <location>
        <begin position="116"/>
        <end position="149"/>
    </location>
</feature>
<reference evidence="2 3" key="1">
    <citation type="journal article" date="2021" name="Nat. Plants">
        <title>The Taxus genome provides insights into paclitaxel biosynthesis.</title>
        <authorList>
            <person name="Xiong X."/>
            <person name="Gou J."/>
            <person name="Liao Q."/>
            <person name="Li Y."/>
            <person name="Zhou Q."/>
            <person name="Bi G."/>
            <person name="Li C."/>
            <person name="Du R."/>
            <person name="Wang X."/>
            <person name="Sun T."/>
            <person name="Guo L."/>
            <person name="Liang H."/>
            <person name="Lu P."/>
            <person name="Wu Y."/>
            <person name="Zhang Z."/>
            <person name="Ro D.K."/>
            <person name="Shang Y."/>
            <person name="Huang S."/>
            <person name="Yan J."/>
        </authorList>
    </citation>
    <scope>NUCLEOTIDE SEQUENCE [LARGE SCALE GENOMIC DNA]</scope>
    <source>
        <strain evidence="2">Ta-2019</strain>
    </source>
</reference>
<protein>
    <submittedName>
        <fullName evidence="2">Uncharacterized protein</fullName>
    </submittedName>
</protein>
<accession>A0AA38CHG1</accession>
<comment type="caution">
    <text evidence="2">The sequence shown here is derived from an EMBL/GenBank/DDBJ whole genome shotgun (WGS) entry which is preliminary data.</text>
</comment>